<dbReference type="Proteomes" id="UP001252875">
    <property type="component" value="Unassembled WGS sequence"/>
</dbReference>
<dbReference type="SUPFAM" id="SSF159006">
    <property type="entry name" value="YopX-like"/>
    <property type="match status" value="1"/>
</dbReference>
<keyword evidence="3" id="KW-1185">Reference proteome</keyword>
<dbReference type="RefSeq" id="WP_311822114.1">
    <property type="nucleotide sequence ID" value="NZ_JARPYF010000012.1"/>
</dbReference>
<sequence length="132" mass="15346">MLPKFRVWCKNRNEWERDTCYIQQDGTLYQRSKGSERLIPILEKNHVVMQSTGLKDRNGVELFEGDVVRVSNHPFQKKEDSAGIEIDGNYLIGWSDHSLTWLAGDLLLHQLKPYIEVIGNIYEDKELLEVEG</sequence>
<reference evidence="2 3" key="1">
    <citation type="submission" date="2023-03" db="EMBL/GenBank/DDBJ databases">
        <authorList>
            <person name="Shen W."/>
            <person name="Cai J."/>
        </authorList>
    </citation>
    <scope>NUCLEOTIDE SEQUENCE [LARGE SCALE GENOMIC DNA]</scope>
    <source>
        <strain evidence="2 3">D6-4</strain>
    </source>
</reference>
<dbReference type="InterPro" id="IPR019096">
    <property type="entry name" value="YopX_protein"/>
</dbReference>
<dbReference type="NCBIfam" id="TIGR01671">
    <property type="entry name" value="phage_TIGR01671"/>
    <property type="match status" value="1"/>
</dbReference>
<gene>
    <name evidence="2" type="ORF">P7D85_06750</name>
</gene>
<comment type="caution">
    <text evidence="2">The sequence shown here is derived from an EMBL/GenBank/DDBJ whole genome shotgun (WGS) entry which is preliminary data.</text>
</comment>
<dbReference type="Gene3D" id="2.30.30.290">
    <property type="entry name" value="YopX-like domains"/>
    <property type="match status" value="1"/>
</dbReference>
<organism evidence="2 3">
    <name type="scientific">Enterococcus hulanensis</name>
    <dbReference type="NCBI Taxonomy" id="2559929"/>
    <lineage>
        <taxon>Bacteria</taxon>
        <taxon>Bacillati</taxon>
        <taxon>Bacillota</taxon>
        <taxon>Bacilli</taxon>
        <taxon>Lactobacillales</taxon>
        <taxon>Enterococcaceae</taxon>
        <taxon>Enterococcus</taxon>
    </lineage>
</organism>
<accession>A0ABU3EX77</accession>
<dbReference type="InterPro" id="IPR023385">
    <property type="entry name" value="YopX-like_C"/>
</dbReference>
<dbReference type="EMBL" id="JARPYI010000002">
    <property type="protein sequence ID" value="MDT2599468.1"/>
    <property type="molecule type" value="Genomic_DNA"/>
</dbReference>
<dbReference type="Pfam" id="PF09643">
    <property type="entry name" value="YopX"/>
    <property type="match status" value="1"/>
</dbReference>
<name>A0ABU3EX77_9ENTE</name>
<evidence type="ECO:0000259" key="1">
    <source>
        <dbReference type="Pfam" id="PF09643"/>
    </source>
</evidence>
<dbReference type="InterPro" id="IPR010024">
    <property type="entry name" value="CHP16711"/>
</dbReference>
<protein>
    <submittedName>
        <fullName evidence="2">YopX family protein</fullName>
    </submittedName>
</protein>
<proteinExistence type="predicted"/>
<evidence type="ECO:0000313" key="3">
    <source>
        <dbReference type="Proteomes" id="UP001252875"/>
    </source>
</evidence>
<feature type="domain" description="YopX protein" evidence="1">
    <location>
        <begin position="4"/>
        <end position="129"/>
    </location>
</feature>
<evidence type="ECO:0000313" key="2">
    <source>
        <dbReference type="EMBL" id="MDT2599468.1"/>
    </source>
</evidence>